<dbReference type="AlphaFoldDB" id="A0A4Q2UC87"/>
<name>A0A4Q2UC87_9BACT</name>
<keyword evidence="3" id="KW-1185">Reference proteome</keyword>
<gene>
    <name evidence="2" type="ORF">EQG79_28925</name>
</gene>
<proteinExistence type="predicted"/>
<feature type="transmembrane region" description="Helical" evidence="1">
    <location>
        <begin position="12"/>
        <end position="35"/>
    </location>
</feature>
<feature type="transmembrane region" description="Helical" evidence="1">
    <location>
        <begin position="80"/>
        <end position="102"/>
    </location>
</feature>
<protein>
    <submittedName>
        <fullName evidence="2">Uncharacterized protein</fullName>
    </submittedName>
</protein>
<evidence type="ECO:0000313" key="2">
    <source>
        <dbReference type="EMBL" id="RYC66617.1"/>
    </source>
</evidence>
<reference evidence="2 3" key="1">
    <citation type="submission" date="2019-01" db="EMBL/GenBank/DDBJ databases">
        <title>Spirosoma flava sp. nov., a propanil-degrading bacterium isolated from herbicide-contaminated soil.</title>
        <authorList>
            <person name="Zhang L."/>
            <person name="Jiang J.-D."/>
        </authorList>
    </citation>
    <scope>NUCLEOTIDE SEQUENCE [LARGE SCALE GENOMIC DNA]</scope>
    <source>
        <strain evidence="2 3">TY50</strain>
    </source>
</reference>
<feature type="transmembrane region" description="Helical" evidence="1">
    <location>
        <begin position="114"/>
        <end position="135"/>
    </location>
</feature>
<accession>A0A4Q2UC87</accession>
<sequence length="145" mass="16818">MKTLNYSRYDSLMQLIVLPMYIGLLDWIMIGHAYWDNWTTFGAATGIVFVESFVNWLINNYIALFTNRRLTDPKRYIKPALIRFGLTGTSSSINATLLYGVFWAIDLPGFELNIVRFGLAMLYTLVIVFIVVIAYEAMDTFLYWQ</sequence>
<dbReference type="RefSeq" id="WP_129606463.1">
    <property type="nucleotide sequence ID" value="NZ_SBLB01000013.1"/>
</dbReference>
<evidence type="ECO:0000256" key="1">
    <source>
        <dbReference type="SAM" id="Phobius"/>
    </source>
</evidence>
<feature type="transmembrane region" description="Helical" evidence="1">
    <location>
        <begin position="41"/>
        <end position="59"/>
    </location>
</feature>
<keyword evidence="1" id="KW-0812">Transmembrane</keyword>
<organism evidence="2 3">
    <name type="scientific">Spirosoma sordidisoli</name>
    <dbReference type="NCBI Taxonomy" id="2502893"/>
    <lineage>
        <taxon>Bacteria</taxon>
        <taxon>Pseudomonadati</taxon>
        <taxon>Bacteroidota</taxon>
        <taxon>Cytophagia</taxon>
        <taxon>Cytophagales</taxon>
        <taxon>Cytophagaceae</taxon>
        <taxon>Spirosoma</taxon>
    </lineage>
</organism>
<comment type="caution">
    <text evidence="2">The sequence shown here is derived from an EMBL/GenBank/DDBJ whole genome shotgun (WGS) entry which is preliminary data.</text>
</comment>
<dbReference type="Proteomes" id="UP000290407">
    <property type="component" value="Unassembled WGS sequence"/>
</dbReference>
<dbReference type="EMBL" id="SBLB01000013">
    <property type="protein sequence ID" value="RYC66617.1"/>
    <property type="molecule type" value="Genomic_DNA"/>
</dbReference>
<keyword evidence="1" id="KW-0472">Membrane</keyword>
<evidence type="ECO:0000313" key="3">
    <source>
        <dbReference type="Proteomes" id="UP000290407"/>
    </source>
</evidence>
<keyword evidence="1" id="KW-1133">Transmembrane helix</keyword>